<dbReference type="RefSeq" id="WP_340603462.1">
    <property type="nucleotide sequence ID" value="NZ_JBBMXV010000002.1"/>
</dbReference>
<sequence length="85" mass="9323">MAREIKMSQLEDTLDELSYPIARDDAAIEFEDVTVLLADGEANLGELVSETGSDSFTSREDLESEIQNVLPREAVGEPYQSEGEG</sequence>
<keyword evidence="2" id="KW-1185">Reference proteome</keyword>
<organism evidence="1 2">
    <name type="scientific">Halalkalicoccus tibetensis</name>
    <dbReference type="NCBI Taxonomy" id="175632"/>
    <lineage>
        <taxon>Archaea</taxon>
        <taxon>Methanobacteriati</taxon>
        <taxon>Methanobacteriota</taxon>
        <taxon>Stenosarchaea group</taxon>
        <taxon>Halobacteria</taxon>
        <taxon>Halobacteriales</taxon>
        <taxon>Halococcaceae</taxon>
        <taxon>Halalkalicoccus</taxon>
    </lineage>
</organism>
<proteinExistence type="predicted"/>
<dbReference type="AlphaFoldDB" id="A0ABD5V284"/>
<name>A0ABD5V284_9EURY</name>
<evidence type="ECO:0000313" key="2">
    <source>
        <dbReference type="Proteomes" id="UP001596312"/>
    </source>
</evidence>
<evidence type="ECO:0008006" key="3">
    <source>
        <dbReference type="Google" id="ProtNLM"/>
    </source>
</evidence>
<reference evidence="1 2" key="1">
    <citation type="journal article" date="2019" name="Int. J. Syst. Evol. Microbiol.">
        <title>The Global Catalogue of Microorganisms (GCM) 10K type strain sequencing project: providing services to taxonomists for standard genome sequencing and annotation.</title>
        <authorList>
            <consortium name="The Broad Institute Genomics Platform"/>
            <consortium name="The Broad Institute Genome Sequencing Center for Infectious Disease"/>
            <person name="Wu L."/>
            <person name="Ma J."/>
        </authorList>
    </citation>
    <scope>NUCLEOTIDE SEQUENCE [LARGE SCALE GENOMIC DNA]</scope>
    <source>
        <strain evidence="1 2">CGMCC 1.3240</strain>
    </source>
</reference>
<dbReference type="EMBL" id="JBHSXQ010000002">
    <property type="protein sequence ID" value="MFC6904946.1"/>
    <property type="molecule type" value="Genomic_DNA"/>
</dbReference>
<comment type="caution">
    <text evidence="1">The sequence shown here is derived from an EMBL/GenBank/DDBJ whole genome shotgun (WGS) entry which is preliminary data.</text>
</comment>
<accession>A0ABD5V284</accession>
<protein>
    <recommendedName>
        <fullName evidence="3">DUF2795 domain-containing protein</fullName>
    </recommendedName>
</protein>
<dbReference type="InterPro" id="IPR043899">
    <property type="entry name" value="DUF5789"/>
</dbReference>
<gene>
    <name evidence="1" type="ORF">ACFQGH_06990</name>
</gene>
<dbReference type="Pfam" id="PF19102">
    <property type="entry name" value="DUF5789"/>
    <property type="match status" value="1"/>
</dbReference>
<evidence type="ECO:0000313" key="1">
    <source>
        <dbReference type="EMBL" id="MFC6904946.1"/>
    </source>
</evidence>
<dbReference type="Proteomes" id="UP001596312">
    <property type="component" value="Unassembled WGS sequence"/>
</dbReference>